<dbReference type="AlphaFoldDB" id="T0QPS4"/>
<organism evidence="4 5">
    <name type="scientific">Saprolegnia diclina (strain VS20)</name>
    <dbReference type="NCBI Taxonomy" id="1156394"/>
    <lineage>
        <taxon>Eukaryota</taxon>
        <taxon>Sar</taxon>
        <taxon>Stramenopiles</taxon>
        <taxon>Oomycota</taxon>
        <taxon>Saprolegniomycetes</taxon>
        <taxon>Saprolegniales</taxon>
        <taxon>Saprolegniaceae</taxon>
        <taxon>Saprolegnia</taxon>
    </lineage>
</organism>
<feature type="compositionally biased region" description="Acidic residues" evidence="3">
    <location>
        <begin position="168"/>
        <end position="178"/>
    </location>
</feature>
<feature type="compositionally biased region" description="Basic and acidic residues" evidence="3">
    <location>
        <begin position="87"/>
        <end position="96"/>
    </location>
</feature>
<evidence type="ECO:0000256" key="1">
    <source>
        <dbReference type="ARBA" id="ARBA00022441"/>
    </source>
</evidence>
<proteinExistence type="predicted"/>
<feature type="compositionally biased region" description="Low complexity" evidence="3">
    <location>
        <begin position="74"/>
        <end position="86"/>
    </location>
</feature>
<evidence type="ECO:0000313" key="4">
    <source>
        <dbReference type="EMBL" id="EQC40119.1"/>
    </source>
</evidence>
<dbReference type="InParanoid" id="T0QPS4"/>
<accession>T0QPS4</accession>
<feature type="compositionally biased region" description="Basic and acidic residues" evidence="3">
    <location>
        <begin position="147"/>
        <end position="157"/>
    </location>
</feature>
<dbReference type="eggNOG" id="KOG0379">
    <property type="taxonomic scope" value="Eukaryota"/>
</dbReference>
<dbReference type="VEuPathDB" id="FungiDB:SDRG_02771"/>
<evidence type="ECO:0000256" key="3">
    <source>
        <dbReference type="SAM" id="MobiDB-lite"/>
    </source>
</evidence>
<keyword evidence="2" id="KW-0677">Repeat</keyword>
<dbReference type="GeneID" id="19943498"/>
<dbReference type="Proteomes" id="UP000030762">
    <property type="component" value="Unassembled WGS sequence"/>
</dbReference>
<dbReference type="EMBL" id="JH767137">
    <property type="protein sequence ID" value="EQC40119.1"/>
    <property type="molecule type" value="Genomic_DNA"/>
</dbReference>
<dbReference type="Gene3D" id="2.120.10.80">
    <property type="entry name" value="Kelch-type beta propeller"/>
    <property type="match status" value="2"/>
</dbReference>
<protein>
    <submittedName>
        <fullName evidence="4">Uncharacterized protein</fullName>
    </submittedName>
</protein>
<dbReference type="OrthoDB" id="10251809at2759"/>
<dbReference type="PANTHER" id="PTHR46093">
    <property type="entry name" value="ACYL-COA-BINDING DOMAIN-CONTAINING PROTEIN 5"/>
    <property type="match status" value="1"/>
</dbReference>
<dbReference type="Pfam" id="PF24681">
    <property type="entry name" value="Kelch_KLHDC2_KLHL20_DRC7"/>
    <property type="match status" value="1"/>
</dbReference>
<keyword evidence="1" id="KW-0880">Kelch repeat</keyword>
<feature type="region of interest" description="Disordered" evidence="3">
    <location>
        <begin position="38"/>
        <end position="178"/>
    </location>
</feature>
<dbReference type="SUPFAM" id="SSF117281">
    <property type="entry name" value="Kelch motif"/>
    <property type="match status" value="1"/>
</dbReference>
<dbReference type="RefSeq" id="XP_008606593.1">
    <property type="nucleotide sequence ID" value="XM_008608371.1"/>
</dbReference>
<dbReference type="STRING" id="1156394.T0QPS4"/>
<evidence type="ECO:0000313" key="5">
    <source>
        <dbReference type="Proteomes" id="UP000030762"/>
    </source>
</evidence>
<feature type="compositionally biased region" description="Basic and acidic residues" evidence="3">
    <location>
        <begin position="130"/>
        <end position="140"/>
    </location>
</feature>
<name>T0QPS4_SAPDV</name>
<reference evidence="4 5" key="1">
    <citation type="submission" date="2012-04" db="EMBL/GenBank/DDBJ databases">
        <title>The Genome Sequence of Saprolegnia declina VS20.</title>
        <authorList>
            <consortium name="The Broad Institute Genome Sequencing Platform"/>
            <person name="Russ C."/>
            <person name="Nusbaum C."/>
            <person name="Tyler B."/>
            <person name="van West P."/>
            <person name="Dieguez-Uribeondo J."/>
            <person name="de Bruijn I."/>
            <person name="Tripathy S."/>
            <person name="Jiang R."/>
            <person name="Young S.K."/>
            <person name="Zeng Q."/>
            <person name="Gargeya S."/>
            <person name="Fitzgerald M."/>
            <person name="Haas B."/>
            <person name="Abouelleil A."/>
            <person name="Alvarado L."/>
            <person name="Arachchi H.M."/>
            <person name="Berlin A."/>
            <person name="Chapman S.B."/>
            <person name="Goldberg J."/>
            <person name="Griggs A."/>
            <person name="Gujja S."/>
            <person name="Hansen M."/>
            <person name="Howarth C."/>
            <person name="Imamovic A."/>
            <person name="Larimer J."/>
            <person name="McCowen C."/>
            <person name="Montmayeur A."/>
            <person name="Murphy C."/>
            <person name="Neiman D."/>
            <person name="Pearson M."/>
            <person name="Priest M."/>
            <person name="Roberts A."/>
            <person name="Saif S."/>
            <person name="Shea T."/>
            <person name="Sisk P."/>
            <person name="Sykes S."/>
            <person name="Wortman J."/>
            <person name="Nusbaum C."/>
            <person name="Birren B."/>
        </authorList>
    </citation>
    <scope>NUCLEOTIDE SEQUENCE [LARGE SCALE GENOMIC DNA]</scope>
    <source>
        <strain evidence="4 5">VS20</strain>
    </source>
</reference>
<dbReference type="PANTHER" id="PTHR46093:SF18">
    <property type="entry name" value="FIBRONECTIN TYPE-III DOMAIN-CONTAINING PROTEIN"/>
    <property type="match status" value="1"/>
</dbReference>
<evidence type="ECO:0000256" key="2">
    <source>
        <dbReference type="ARBA" id="ARBA00022737"/>
    </source>
</evidence>
<dbReference type="InterPro" id="IPR015915">
    <property type="entry name" value="Kelch-typ_b-propeller"/>
</dbReference>
<sequence>MTLLSFEGIDVDIPAIDGLRFFFENGSLAIECTNFTGRFALSKPPPKPTESKKRVAEAPSPIVIYEDPAKRQKTSPAKAASSSSRSDTSESSEKARSPLQPLPAKSEPADVAKEFMSPPAKAKGKRGRPTKKDAVKKTADVKSFFSPKKDDKVDAAKAVEASSPSDEVALDETTEVDEAPEATVVAATEDDEAKAAAPTIVPTSPVDVDALPAPSHGLEHFTGSYALVPTSGTPPSQRWGATATRISKDRIVLYGGESEDETTLADIHVFDIATNAWSRPANCESLPRTWHGAVYLPTNKLLVVFGGERLVNDAMETLADPMVLDTEAFLWYPPVVAGPVPVARSGHSMCRLGSDIVVFGGNRGRSSMNSVHVLETATWTWRNIRVDGRAPAARNYHSAVAIGDHRMVLFGGNDTKRSFDSVHVLERRPADNAWFWFHPCTVGVGPAPRTGQIAVALDASTILVYGGWDPQVGAQKTTLFGDVFALNTETWEWKPVTMDSSDGMQRVGHCAVLANEGAKTVLLFGGQDAHETRSNEVFSLTLA</sequence>
<dbReference type="OMA" id="ITRTWHD"/>
<keyword evidence="5" id="KW-1185">Reference proteome</keyword>
<gene>
    <name evidence="4" type="ORF">SDRG_02771</name>
</gene>